<protein>
    <submittedName>
        <fullName evidence="6">Glyoxylate reductase</fullName>
    </submittedName>
</protein>
<dbReference type="InterPro" id="IPR050223">
    <property type="entry name" value="D-isomer_2-hydroxyacid_DH"/>
</dbReference>
<feature type="domain" description="D-isomer specific 2-hydroxyacid dehydrogenase catalytic" evidence="4">
    <location>
        <begin position="6"/>
        <end position="319"/>
    </location>
</feature>
<dbReference type="GO" id="GO:0051287">
    <property type="term" value="F:NAD binding"/>
    <property type="evidence" value="ECO:0007669"/>
    <property type="project" value="InterPro"/>
</dbReference>
<sequence length="320" mass="35598">MKPVIYVTRKIPDHVLKPYEDSFDVRMWDQEEEPVPRDVLLREVKSADGILCLLTEKVDKELLDAAKHLKVVANMAVGYDNIDVEAAREHGVVVTNTPDVLTETTADLAFALLVAAARRIVEATDYIRKGKWEHWSPYLLAGSDIYGKKIGIVGMGRIGEAVARRAKGFGMSILYHNRSRKESAERELGAAYRGFTGLLQEADFVVSLVPLTDETKKMFDQDAFRNMKPSAVFVNVSRGGAVDEQALYDALVNEEIRTAGLDVFDQEPIAPDHPLMKLDSVICLPHIGSASVDTRTRMLELCLDNLKAVLHGEQPITPVR</sequence>
<dbReference type="InterPro" id="IPR006139">
    <property type="entry name" value="D-isomer_2_OHA_DH_cat_dom"/>
</dbReference>
<reference evidence="6 7" key="1">
    <citation type="submission" date="2016-10" db="EMBL/GenBank/DDBJ databases">
        <authorList>
            <person name="de Groot N.N."/>
        </authorList>
    </citation>
    <scope>NUCLEOTIDE SEQUENCE [LARGE SCALE GENOMIC DNA]</scope>
    <source>
        <strain evidence="6 7">CGMCC 1.3702</strain>
    </source>
</reference>
<accession>A0A1I0WTK0</accession>
<name>A0A1I0WTK0_9BACI</name>
<dbReference type="InterPro" id="IPR029752">
    <property type="entry name" value="D-isomer_DH_CS1"/>
</dbReference>
<comment type="similarity">
    <text evidence="1 3">Belongs to the D-isomer specific 2-hydroxyacid dehydrogenase family.</text>
</comment>
<dbReference type="FunFam" id="3.40.50.720:FF:000462">
    <property type="entry name" value="Glyoxylate reductase (NADP+)"/>
    <property type="match status" value="1"/>
</dbReference>
<dbReference type="Pfam" id="PF00389">
    <property type="entry name" value="2-Hacid_dh"/>
    <property type="match status" value="1"/>
</dbReference>
<dbReference type="CDD" id="cd05301">
    <property type="entry name" value="GDH"/>
    <property type="match status" value="1"/>
</dbReference>
<dbReference type="PROSITE" id="PS00065">
    <property type="entry name" value="D_2_HYDROXYACID_DH_1"/>
    <property type="match status" value="1"/>
</dbReference>
<dbReference type="Gene3D" id="3.40.50.720">
    <property type="entry name" value="NAD(P)-binding Rossmann-like Domain"/>
    <property type="match status" value="2"/>
</dbReference>
<evidence type="ECO:0000256" key="2">
    <source>
        <dbReference type="ARBA" id="ARBA00023002"/>
    </source>
</evidence>
<dbReference type="GO" id="GO:0016618">
    <property type="term" value="F:hydroxypyruvate reductase [NAD(P)H] activity"/>
    <property type="evidence" value="ECO:0007669"/>
    <property type="project" value="TreeGrafter"/>
</dbReference>
<dbReference type="SUPFAM" id="SSF52283">
    <property type="entry name" value="Formate/glycerate dehydrogenase catalytic domain-like"/>
    <property type="match status" value="1"/>
</dbReference>
<proteinExistence type="inferred from homology"/>
<gene>
    <name evidence="6" type="ORF">SAMN04488072_103227</name>
</gene>
<dbReference type="PANTHER" id="PTHR10996">
    <property type="entry name" value="2-HYDROXYACID DEHYDROGENASE-RELATED"/>
    <property type="match status" value="1"/>
</dbReference>
<dbReference type="EMBL" id="FOJW01000003">
    <property type="protein sequence ID" value="SFA91283.1"/>
    <property type="molecule type" value="Genomic_DNA"/>
</dbReference>
<dbReference type="GO" id="GO:0005829">
    <property type="term" value="C:cytosol"/>
    <property type="evidence" value="ECO:0007669"/>
    <property type="project" value="TreeGrafter"/>
</dbReference>
<dbReference type="SUPFAM" id="SSF51735">
    <property type="entry name" value="NAD(P)-binding Rossmann-fold domains"/>
    <property type="match status" value="1"/>
</dbReference>
<evidence type="ECO:0000256" key="1">
    <source>
        <dbReference type="ARBA" id="ARBA00005854"/>
    </source>
</evidence>
<dbReference type="AlphaFoldDB" id="A0A1I0WTK0"/>
<dbReference type="InterPro" id="IPR006140">
    <property type="entry name" value="D-isomer_DH_NAD-bd"/>
</dbReference>
<dbReference type="PANTHER" id="PTHR10996:SF283">
    <property type="entry name" value="GLYOXYLATE_HYDROXYPYRUVATE REDUCTASE B"/>
    <property type="match status" value="1"/>
</dbReference>
<organism evidence="6 7">
    <name type="scientific">Lentibacillus halodurans</name>
    <dbReference type="NCBI Taxonomy" id="237679"/>
    <lineage>
        <taxon>Bacteria</taxon>
        <taxon>Bacillati</taxon>
        <taxon>Bacillota</taxon>
        <taxon>Bacilli</taxon>
        <taxon>Bacillales</taxon>
        <taxon>Bacillaceae</taxon>
        <taxon>Lentibacillus</taxon>
    </lineage>
</organism>
<dbReference type="Pfam" id="PF02826">
    <property type="entry name" value="2-Hacid_dh_C"/>
    <property type="match status" value="1"/>
</dbReference>
<keyword evidence="2 3" id="KW-0560">Oxidoreductase</keyword>
<evidence type="ECO:0000256" key="3">
    <source>
        <dbReference type="RuleBase" id="RU003719"/>
    </source>
</evidence>
<evidence type="ECO:0000313" key="7">
    <source>
        <dbReference type="Proteomes" id="UP000198642"/>
    </source>
</evidence>
<keyword evidence="7" id="KW-1185">Reference proteome</keyword>
<dbReference type="GO" id="GO:0030267">
    <property type="term" value="F:glyoxylate reductase (NADPH) activity"/>
    <property type="evidence" value="ECO:0007669"/>
    <property type="project" value="TreeGrafter"/>
</dbReference>
<evidence type="ECO:0000259" key="4">
    <source>
        <dbReference type="Pfam" id="PF00389"/>
    </source>
</evidence>
<evidence type="ECO:0000313" key="6">
    <source>
        <dbReference type="EMBL" id="SFA91283.1"/>
    </source>
</evidence>
<evidence type="ECO:0000259" key="5">
    <source>
        <dbReference type="Pfam" id="PF02826"/>
    </source>
</evidence>
<dbReference type="InterPro" id="IPR036291">
    <property type="entry name" value="NAD(P)-bd_dom_sf"/>
</dbReference>
<dbReference type="STRING" id="237679.SAMN04488072_103227"/>
<feature type="domain" description="D-isomer specific 2-hydroxyacid dehydrogenase NAD-binding" evidence="5">
    <location>
        <begin position="110"/>
        <end position="288"/>
    </location>
</feature>
<dbReference type="Proteomes" id="UP000198642">
    <property type="component" value="Unassembled WGS sequence"/>
</dbReference>